<keyword evidence="4" id="KW-0732">Signal</keyword>
<dbReference type="InterPro" id="IPR002885">
    <property type="entry name" value="PPR_rpt"/>
</dbReference>
<dbReference type="Pfam" id="PF13812">
    <property type="entry name" value="PPR_3"/>
    <property type="match status" value="1"/>
</dbReference>
<reference evidence="5" key="1">
    <citation type="submission" date="2021-01" db="EMBL/GenBank/DDBJ databases">
        <title>Adiantum capillus-veneris genome.</title>
        <authorList>
            <person name="Fang Y."/>
            <person name="Liao Q."/>
        </authorList>
    </citation>
    <scope>NUCLEOTIDE SEQUENCE</scope>
    <source>
        <strain evidence="5">H3</strain>
        <tissue evidence="5">Leaf</tissue>
    </source>
</reference>
<comment type="caution">
    <text evidence="5">The sequence shown here is derived from an EMBL/GenBank/DDBJ whole genome shotgun (WGS) entry which is preliminary data.</text>
</comment>
<feature type="repeat" description="PPR" evidence="2">
    <location>
        <begin position="341"/>
        <end position="375"/>
    </location>
</feature>
<evidence type="ECO:0000313" key="5">
    <source>
        <dbReference type="EMBL" id="KAI5074041.1"/>
    </source>
</evidence>
<feature type="compositionally biased region" description="Acidic residues" evidence="3">
    <location>
        <begin position="144"/>
        <end position="154"/>
    </location>
</feature>
<evidence type="ECO:0008006" key="7">
    <source>
        <dbReference type="Google" id="ProtNLM"/>
    </source>
</evidence>
<dbReference type="PANTHER" id="PTHR47932:SF44">
    <property type="entry name" value="MIOREX COMPLEX COMPONENT 1"/>
    <property type="match status" value="1"/>
</dbReference>
<dbReference type="Proteomes" id="UP000886520">
    <property type="component" value="Chromosome 11"/>
</dbReference>
<dbReference type="EMBL" id="JABFUD020000011">
    <property type="protein sequence ID" value="KAI5074041.1"/>
    <property type="molecule type" value="Genomic_DNA"/>
</dbReference>
<feature type="region of interest" description="Disordered" evidence="3">
    <location>
        <begin position="141"/>
        <end position="171"/>
    </location>
</feature>
<keyword evidence="6" id="KW-1185">Reference proteome</keyword>
<evidence type="ECO:0000256" key="1">
    <source>
        <dbReference type="ARBA" id="ARBA00022737"/>
    </source>
</evidence>
<keyword evidence="1" id="KW-0677">Repeat</keyword>
<dbReference type="OrthoDB" id="1930041at2759"/>
<dbReference type="Pfam" id="PF13041">
    <property type="entry name" value="PPR_2"/>
    <property type="match status" value="2"/>
</dbReference>
<accession>A0A9D4UUC2</accession>
<feature type="repeat" description="PPR" evidence="2">
    <location>
        <begin position="584"/>
        <end position="618"/>
    </location>
</feature>
<sequence>MLPWLRCRKLQLCSIAFARLSFQDCSAASLRRECSSAGRNVGRLKYSCYASTGRWMCTTNARMLNSNANCTKTPSLERGDADLRKPSLSYKKDIERKSSNRLSSEWTSESADKARKIGHAVQHTSLIQDGDYVGDEAIERSDESDVEVGEESEQLESYGQTMGRKVPSPLEPRTEKELAKHLAEKGWSESTNGFLFEKLSQQELSFFVVSRVISNLKDVKLASSLFQWVCEHMGHDVSVYHASLSSLGKAKRFHEMWNLLTKMKAHGIEVSFIAFCIMIRACRIARVPAMAVEVFKRAPDYGIELNVDLHQELLMSLFLLNLVGDARLLYSSMIRQGMSFNIRIFNTLINGFGLTSGIEDVKKSFDVLLKSGIRPTIRSYRALIYAYCNVHAIDKAVLAFFEIGGTYLRAHATEMNIIVEAMCKERKFDDAIKFIDRVQAWCFLNTRTFNIILNGLLSCKQVSKAIDVFQLMEEEGHTNQWTYTYLMNGLRQCPQTKEIQGLLKGLFTKYGYGSAKVCYALLYNLASRGETDEAEGLFKGIVLAEVNPSLPAYTTMISFYCRLKMPDRALQLLLELKDRGVKPNAFCYTPIIDALLDASRIADAKKCFQEMVNHGCESSAAIQNQLLTEVCRLGMVADVPEILSSMLRTKSIMQSSAFFQFAKCMAKAGKIKQTNILCRSLYELEYLELCREAAQQVFGVMKVMSMAS</sequence>
<evidence type="ECO:0000256" key="3">
    <source>
        <dbReference type="SAM" id="MobiDB-lite"/>
    </source>
</evidence>
<proteinExistence type="predicted"/>
<dbReference type="NCBIfam" id="TIGR00756">
    <property type="entry name" value="PPR"/>
    <property type="match status" value="4"/>
</dbReference>
<dbReference type="InterPro" id="IPR011990">
    <property type="entry name" value="TPR-like_helical_dom_sf"/>
</dbReference>
<evidence type="ECO:0000313" key="6">
    <source>
        <dbReference type="Proteomes" id="UP000886520"/>
    </source>
</evidence>
<dbReference type="PANTHER" id="PTHR47932">
    <property type="entry name" value="ATPASE EXPRESSION PROTEIN 3"/>
    <property type="match status" value="1"/>
</dbReference>
<dbReference type="Gene3D" id="1.25.40.10">
    <property type="entry name" value="Tetratricopeptide repeat domain"/>
    <property type="match status" value="4"/>
</dbReference>
<gene>
    <name evidence="5" type="ORF">GOP47_0012054</name>
</gene>
<feature type="repeat" description="PPR" evidence="2">
    <location>
        <begin position="445"/>
        <end position="479"/>
    </location>
</feature>
<feature type="chain" id="PRO_5039500032" description="Pentatricopeptide repeat-containing protein" evidence="4">
    <location>
        <begin position="28"/>
        <end position="708"/>
    </location>
</feature>
<name>A0A9D4UUC2_ADICA</name>
<feature type="repeat" description="PPR" evidence="2">
    <location>
        <begin position="236"/>
        <end position="270"/>
    </location>
</feature>
<evidence type="ECO:0000256" key="4">
    <source>
        <dbReference type="SAM" id="SignalP"/>
    </source>
</evidence>
<protein>
    <recommendedName>
        <fullName evidence="7">Pentatricopeptide repeat-containing protein</fullName>
    </recommendedName>
</protein>
<feature type="signal peptide" evidence="4">
    <location>
        <begin position="1"/>
        <end position="27"/>
    </location>
</feature>
<organism evidence="5 6">
    <name type="scientific">Adiantum capillus-veneris</name>
    <name type="common">Maidenhair fern</name>
    <dbReference type="NCBI Taxonomy" id="13818"/>
    <lineage>
        <taxon>Eukaryota</taxon>
        <taxon>Viridiplantae</taxon>
        <taxon>Streptophyta</taxon>
        <taxon>Embryophyta</taxon>
        <taxon>Tracheophyta</taxon>
        <taxon>Polypodiopsida</taxon>
        <taxon>Polypodiidae</taxon>
        <taxon>Polypodiales</taxon>
        <taxon>Pteridineae</taxon>
        <taxon>Pteridaceae</taxon>
        <taxon>Vittarioideae</taxon>
        <taxon>Adiantum</taxon>
    </lineage>
</organism>
<dbReference type="PROSITE" id="PS51375">
    <property type="entry name" value="PPR"/>
    <property type="match status" value="5"/>
</dbReference>
<dbReference type="AlphaFoldDB" id="A0A9D4UUC2"/>
<feature type="repeat" description="PPR" evidence="2">
    <location>
        <begin position="549"/>
        <end position="583"/>
    </location>
</feature>
<evidence type="ECO:0000256" key="2">
    <source>
        <dbReference type="PROSITE-ProRule" id="PRU00708"/>
    </source>
</evidence>